<dbReference type="NCBIfam" id="TIGR00254">
    <property type="entry name" value="GGDEF"/>
    <property type="match status" value="1"/>
</dbReference>
<dbReference type="InterPro" id="IPR000014">
    <property type="entry name" value="PAS"/>
</dbReference>
<keyword evidence="3" id="KW-0472">Membrane</keyword>
<name>A0ABV2IUQ8_9HYPH</name>
<evidence type="ECO:0000256" key="2">
    <source>
        <dbReference type="ARBA" id="ARBA00034247"/>
    </source>
</evidence>
<gene>
    <name evidence="5" type="ORF">ABID16_000529</name>
</gene>
<dbReference type="RefSeq" id="WP_354554800.1">
    <property type="nucleotide sequence ID" value="NZ_JBEPMB010000001.1"/>
</dbReference>
<keyword evidence="3" id="KW-0812">Transmembrane</keyword>
<feature type="transmembrane region" description="Helical" evidence="3">
    <location>
        <begin position="135"/>
        <end position="158"/>
    </location>
</feature>
<dbReference type="Pfam" id="PF00990">
    <property type="entry name" value="GGDEF"/>
    <property type="match status" value="1"/>
</dbReference>
<dbReference type="CDD" id="cd01949">
    <property type="entry name" value="GGDEF"/>
    <property type="match status" value="1"/>
</dbReference>
<feature type="domain" description="GGDEF" evidence="4">
    <location>
        <begin position="388"/>
        <end position="520"/>
    </location>
</feature>
<dbReference type="InterPro" id="IPR031621">
    <property type="entry name" value="HisKA_7TM"/>
</dbReference>
<dbReference type="EMBL" id="JBEPMB010000001">
    <property type="protein sequence ID" value="MET3612224.1"/>
    <property type="molecule type" value="Genomic_DNA"/>
</dbReference>
<evidence type="ECO:0000259" key="4">
    <source>
        <dbReference type="PROSITE" id="PS50887"/>
    </source>
</evidence>
<dbReference type="Pfam" id="PF16927">
    <property type="entry name" value="HisKA_7TM"/>
    <property type="match status" value="1"/>
</dbReference>
<sequence>MTTATLLLAVMLALGLIACAAAFRSPRAPGKHAFILAVVCALWWTAMVLLRFGATSLPDKVMFSELAWFGIVGAPMFWAAGILSYSGFRRLGTLQALVAIACYSALAGLAALTNDRHHALYTGIVNVQRPTFSHGWLFHILLTVTYVFMIWACVTAASRLQLSQAIHRRQLLGLVAAMLLPWVANFAFVFFEFRIFNDDPTPFAFSLTSLAMLMMQEHGKLFVAPPIARDVIFNVLPDPVIVVDGDARVLEANPAAWTLPGLAEGSVGTILPPGHPLRAWLDRDNHAAAPLLTIGETQTTYEVSVQRLEKWGRDGSIMVVLRDVTAREAAQQQLAAASRDLVVRLNENLALQKKLVEEAARDHLTGLYNRRHASKIIPDCIDTHGPAQPLAFALIDLDHFKQVNDRFGHDAGDNVLIAFAEILRNRMPPEGCAFRFGGEEFLIAIPGISETEMLSLTQTWRCLLAEEGARLTPGFQLTFSCGVAVFPRDGQSLGDCSKAADVALYEAKVAGRNRDVVWRDKSSHLHIAS</sequence>
<feature type="transmembrane region" description="Helical" evidence="3">
    <location>
        <begin position="170"/>
        <end position="191"/>
    </location>
</feature>
<dbReference type="PANTHER" id="PTHR45138">
    <property type="entry name" value="REGULATORY COMPONENTS OF SENSORY TRANSDUCTION SYSTEM"/>
    <property type="match status" value="1"/>
</dbReference>
<feature type="transmembrane region" description="Helical" evidence="3">
    <location>
        <begin position="66"/>
        <end position="88"/>
    </location>
</feature>
<evidence type="ECO:0000256" key="1">
    <source>
        <dbReference type="ARBA" id="ARBA00012528"/>
    </source>
</evidence>
<dbReference type="InterPro" id="IPR035965">
    <property type="entry name" value="PAS-like_dom_sf"/>
</dbReference>
<dbReference type="Gene3D" id="3.30.450.20">
    <property type="entry name" value="PAS domain"/>
    <property type="match status" value="1"/>
</dbReference>
<comment type="caution">
    <text evidence="5">The sequence shown here is derived from an EMBL/GenBank/DDBJ whole genome shotgun (WGS) entry which is preliminary data.</text>
</comment>
<dbReference type="InterPro" id="IPR050469">
    <property type="entry name" value="Diguanylate_Cyclase"/>
</dbReference>
<dbReference type="PROSITE" id="PS50887">
    <property type="entry name" value="GGDEF"/>
    <property type="match status" value="1"/>
</dbReference>
<dbReference type="PANTHER" id="PTHR45138:SF9">
    <property type="entry name" value="DIGUANYLATE CYCLASE DGCM-RELATED"/>
    <property type="match status" value="1"/>
</dbReference>
<evidence type="ECO:0000313" key="5">
    <source>
        <dbReference type="EMBL" id="MET3612224.1"/>
    </source>
</evidence>
<feature type="transmembrane region" description="Helical" evidence="3">
    <location>
        <begin position="94"/>
        <end position="114"/>
    </location>
</feature>
<evidence type="ECO:0000256" key="3">
    <source>
        <dbReference type="SAM" id="Phobius"/>
    </source>
</evidence>
<dbReference type="SUPFAM" id="SSF55785">
    <property type="entry name" value="PYP-like sensor domain (PAS domain)"/>
    <property type="match status" value="1"/>
</dbReference>
<dbReference type="InterPro" id="IPR043128">
    <property type="entry name" value="Rev_trsase/Diguanyl_cyclase"/>
</dbReference>
<evidence type="ECO:0000313" key="6">
    <source>
        <dbReference type="Proteomes" id="UP001549047"/>
    </source>
</evidence>
<keyword evidence="6" id="KW-1185">Reference proteome</keyword>
<dbReference type="InterPro" id="IPR029787">
    <property type="entry name" value="Nucleotide_cyclase"/>
</dbReference>
<proteinExistence type="predicted"/>
<organism evidence="5 6">
    <name type="scientific">Rhizobium aquaticum</name>
    <dbReference type="NCBI Taxonomy" id="1549636"/>
    <lineage>
        <taxon>Bacteria</taxon>
        <taxon>Pseudomonadati</taxon>
        <taxon>Pseudomonadota</taxon>
        <taxon>Alphaproteobacteria</taxon>
        <taxon>Hyphomicrobiales</taxon>
        <taxon>Rhizobiaceae</taxon>
        <taxon>Rhizobium/Agrobacterium group</taxon>
        <taxon>Rhizobium</taxon>
    </lineage>
</organism>
<dbReference type="EC" id="2.7.7.65" evidence="1"/>
<dbReference type="InterPro" id="IPR000160">
    <property type="entry name" value="GGDEF_dom"/>
</dbReference>
<dbReference type="SUPFAM" id="SSF55073">
    <property type="entry name" value="Nucleotide cyclase"/>
    <property type="match status" value="1"/>
</dbReference>
<feature type="transmembrane region" description="Helical" evidence="3">
    <location>
        <begin position="32"/>
        <end position="54"/>
    </location>
</feature>
<keyword evidence="3" id="KW-1133">Transmembrane helix</keyword>
<dbReference type="Pfam" id="PF13188">
    <property type="entry name" value="PAS_8"/>
    <property type="match status" value="1"/>
</dbReference>
<dbReference type="Gene3D" id="3.30.70.270">
    <property type="match status" value="1"/>
</dbReference>
<accession>A0ABV2IUQ8</accession>
<comment type="catalytic activity">
    <reaction evidence="2">
        <text>2 GTP = 3',3'-c-di-GMP + 2 diphosphate</text>
        <dbReference type="Rhea" id="RHEA:24898"/>
        <dbReference type="ChEBI" id="CHEBI:33019"/>
        <dbReference type="ChEBI" id="CHEBI:37565"/>
        <dbReference type="ChEBI" id="CHEBI:58805"/>
        <dbReference type="EC" id="2.7.7.65"/>
    </reaction>
</comment>
<protein>
    <recommendedName>
        <fullName evidence="1">diguanylate cyclase</fullName>
        <ecNumber evidence="1">2.7.7.65</ecNumber>
    </recommendedName>
</protein>
<reference evidence="5 6" key="1">
    <citation type="submission" date="2024-06" db="EMBL/GenBank/DDBJ databases">
        <title>Genomic Encyclopedia of Type Strains, Phase IV (KMG-IV): sequencing the most valuable type-strain genomes for metagenomic binning, comparative biology and taxonomic classification.</title>
        <authorList>
            <person name="Goeker M."/>
        </authorList>
    </citation>
    <scope>NUCLEOTIDE SEQUENCE [LARGE SCALE GENOMIC DNA]</scope>
    <source>
        <strain evidence="5 6">DSM 29780</strain>
    </source>
</reference>
<dbReference type="SMART" id="SM00267">
    <property type="entry name" value="GGDEF"/>
    <property type="match status" value="1"/>
</dbReference>
<dbReference type="Proteomes" id="UP001549047">
    <property type="component" value="Unassembled WGS sequence"/>
</dbReference>